<protein>
    <submittedName>
        <fullName evidence="1">Uncharacterized protein</fullName>
    </submittedName>
</protein>
<proteinExistence type="predicted"/>
<sequence>MLHRQAKRKIQPPSCTCPICYVMFGCLHGIADGVYKYSLQRVKPVIAAITNSLWIPLPKFNWKQTSSFCAISTKDSSTKTTMMPSASKCCEWSSTLHTNCSITIWKPLRRFSF</sequence>
<evidence type="ECO:0000313" key="1">
    <source>
        <dbReference type="EMBL" id="MBA4672355.1"/>
    </source>
</evidence>
<reference evidence="1" key="1">
    <citation type="journal article" date="2013" name="J. Plant Res.">
        <title>Effect of fungi and light on seed germination of three Opuntia species from semiarid lands of central Mexico.</title>
        <authorList>
            <person name="Delgado-Sanchez P."/>
            <person name="Jimenez-Bremont J.F."/>
            <person name="Guerrero-Gonzalez Mde L."/>
            <person name="Flores J."/>
        </authorList>
    </citation>
    <scope>NUCLEOTIDE SEQUENCE</scope>
    <source>
        <tissue evidence="1">Cladode</tissue>
    </source>
</reference>
<dbReference type="EMBL" id="GISG01254984">
    <property type="protein sequence ID" value="MBA4672355.1"/>
    <property type="molecule type" value="Transcribed_RNA"/>
</dbReference>
<reference evidence="1" key="2">
    <citation type="submission" date="2020-07" db="EMBL/GenBank/DDBJ databases">
        <authorList>
            <person name="Vera ALvarez R."/>
            <person name="Arias-Moreno D.M."/>
            <person name="Jimenez-Jacinto V."/>
            <person name="Jimenez-Bremont J.F."/>
            <person name="Swaminathan K."/>
            <person name="Moose S.P."/>
            <person name="Guerrero-Gonzalez M.L."/>
            <person name="Marino-Ramirez L."/>
            <person name="Landsman D."/>
            <person name="Rodriguez-Kessler M."/>
            <person name="Delgado-Sanchez P."/>
        </authorList>
    </citation>
    <scope>NUCLEOTIDE SEQUENCE</scope>
    <source>
        <tissue evidence="1">Cladode</tissue>
    </source>
</reference>
<dbReference type="AlphaFoldDB" id="A0A7C9ARU4"/>
<organism evidence="1">
    <name type="scientific">Opuntia streptacantha</name>
    <name type="common">Prickly pear cactus</name>
    <name type="synonym">Opuntia cardona</name>
    <dbReference type="NCBI Taxonomy" id="393608"/>
    <lineage>
        <taxon>Eukaryota</taxon>
        <taxon>Viridiplantae</taxon>
        <taxon>Streptophyta</taxon>
        <taxon>Embryophyta</taxon>
        <taxon>Tracheophyta</taxon>
        <taxon>Spermatophyta</taxon>
        <taxon>Magnoliopsida</taxon>
        <taxon>eudicotyledons</taxon>
        <taxon>Gunneridae</taxon>
        <taxon>Pentapetalae</taxon>
        <taxon>Caryophyllales</taxon>
        <taxon>Cactineae</taxon>
        <taxon>Cactaceae</taxon>
        <taxon>Opuntioideae</taxon>
        <taxon>Opuntia</taxon>
    </lineage>
</organism>
<accession>A0A7C9ARU4</accession>
<dbReference type="PROSITE" id="PS51257">
    <property type="entry name" value="PROKAR_LIPOPROTEIN"/>
    <property type="match status" value="1"/>
</dbReference>
<name>A0A7C9ARU4_OPUST</name>